<dbReference type="InterPro" id="IPR001298">
    <property type="entry name" value="Filamin/ABP280_rpt"/>
</dbReference>
<organism evidence="4">
    <name type="scientific">Toxocara canis</name>
    <name type="common">Canine roundworm</name>
    <dbReference type="NCBI Taxonomy" id="6265"/>
    <lineage>
        <taxon>Eukaryota</taxon>
        <taxon>Metazoa</taxon>
        <taxon>Ecdysozoa</taxon>
        <taxon>Nematoda</taxon>
        <taxon>Chromadorea</taxon>
        <taxon>Rhabditida</taxon>
        <taxon>Spirurina</taxon>
        <taxon>Ascaridomorpha</taxon>
        <taxon>Ascaridoidea</taxon>
        <taxon>Toxocaridae</taxon>
        <taxon>Toxocara</taxon>
    </lineage>
</organism>
<reference evidence="4" key="1">
    <citation type="submission" date="2018-11" db="EMBL/GenBank/DDBJ databases">
        <authorList>
            <consortium name="Pathogen Informatics"/>
        </authorList>
    </citation>
    <scope>NUCLEOTIDE SEQUENCE [LARGE SCALE GENOMIC DNA]</scope>
</reference>
<proteinExistence type="inferred from homology"/>
<evidence type="ECO:0000256" key="3">
    <source>
        <dbReference type="PROSITE-ProRule" id="PRU00087"/>
    </source>
</evidence>
<evidence type="ECO:0008006" key="5">
    <source>
        <dbReference type="Google" id="ProtNLM"/>
    </source>
</evidence>
<sequence>MSCFKLKVVFAGVEIPKVEINVKPHVDISGIRVEGLKDAIVTVNCEKEVHVFTCDGDNTRITIRSPSGRVVEALIEPTATGFRVRFTPSEIGDYTIEVTYEDIPIDESPFTLHSVPPLNEKVTPNGVVAEAEYVVSASEPPQAQLVKVTGPGLGTVLAARSTHVLIDATRAGFGNIDLYVDGPAKTPINCIDNHDGTCSMFYEPLVPGVYYLRVMFDDCHVPGSPFKILAQPPVSERLRRNGGSRRSSGHKGKGWIGKENVLLGHRKEIRVSTSGAVPSTTGLEAITEDPDGRRYLLKFTPESDDVFVGGWTAQKLGETKFSVFYDGIMVAEGKTIVREGQDASKCRAVGEGLERAIVGERTKFRIDTQGAGEGSIAMAIKGPSESKTTVTDHSNGSCTVEYVLLTPGLYEINIVYGEKKEPIPGSPFTTVADFRHDPSKVSVEGFEGKARIGVPTSFVVDATRTAALPIDVRLPVGQQQPIVEEFEPRRYRVTFTATGKPDDVVPVELLYGGEPVPASPLKVTLTSALEPDRVKLRDRSGAPFPSESRASLPATFIIDVSEAGRPDKLSAEVMGPDGRPRKSTIIATGDPNMYEVSFTPDIVGTYEMLVFFNGTLISRTPYRIHCVPVGDANKCILRDLREERLWGVGETRRFAVDVSNAGTGALSVIPNGSRDVEWSIEKGEGGIQYVILKPLTAGPHAVFLLYGGREIPNGVISFEVRSLYE</sequence>
<dbReference type="GO" id="GO:0051015">
    <property type="term" value="F:actin filament binding"/>
    <property type="evidence" value="ECO:0007669"/>
    <property type="project" value="InterPro"/>
</dbReference>
<feature type="repeat" description="Filamin" evidence="3">
    <location>
        <begin position="433"/>
        <end position="525"/>
    </location>
</feature>
<feature type="repeat" description="Filamin" evidence="3">
    <location>
        <begin position="23"/>
        <end position="114"/>
    </location>
</feature>
<evidence type="ECO:0000256" key="2">
    <source>
        <dbReference type="ARBA" id="ARBA00022737"/>
    </source>
</evidence>
<dbReference type="SUPFAM" id="SSF81296">
    <property type="entry name" value="E set domains"/>
    <property type="match status" value="6"/>
</dbReference>
<dbReference type="Pfam" id="PF00630">
    <property type="entry name" value="Filamin"/>
    <property type="match status" value="5"/>
</dbReference>
<feature type="repeat" description="Filamin" evidence="3">
    <location>
        <begin position="138"/>
        <end position="230"/>
    </location>
</feature>
<dbReference type="InterPro" id="IPR017868">
    <property type="entry name" value="Filamin/ABP280_repeat-like"/>
</dbReference>
<dbReference type="PROSITE" id="PS50194">
    <property type="entry name" value="FILAMIN_REPEAT"/>
    <property type="match status" value="6"/>
</dbReference>
<evidence type="ECO:0000313" key="4">
    <source>
        <dbReference type="EMBL" id="VDM42109.1"/>
    </source>
</evidence>
<dbReference type="InterPro" id="IPR013783">
    <property type="entry name" value="Ig-like_fold"/>
</dbReference>
<dbReference type="Gene3D" id="2.60.40.10">
    <property type="entry name" value="Immunoglobulins"/>
    <property type="match status" value="6"/>
</dbReference>
<accession>A0A3P7GLE1</accession>
<dbReference type="EMBL" id="UYWY01020618">
    <property type="protein sequence ID" value="VDM42109.1"/>
    <property type="molecule type" value="Genomic_DNA"/>
</dbReference>
<protein>
    <recommendedName>
        <fullName evidence="5">Filamin-C</fullName>
    </recommendedName>
</protein>
<dbReference type="GO" id="GO:0030036">
    <property type="term" value="P:actin cytoskeleton organization"/>
    <property type="evidence" value="ECO:0007669"/>
    <property type="project" value="InterPro"/>
</dbReference>
<keyword evidence="2" id="KW-0677">Repeat</keyword>
<evidence type="ECO:0000256" key="1">
    <source>
        <dbReference type="ARBA" id="ARBA00009238"/>
    </source>
</evidence>
<feature type="repeat" description="Filamin" evidence="3">
    <location>
        <begin position="627"/>
        <end position="720"/>
    </location>
</feature>
<gene>
    <name evidence="4" type="ORF">TCNE_LOCUS10788</name>
</gene>
<dbReference type="SMART" id="SM00557">
    <property type="entry name" value="IG_FLMN"/>
    <property type="match status" value="6"/>
</dbReference>
<dbReference type="PANTHER" id="PTHR38537">
    <property type="entry name" value="JITTERBUG, ISOFORM N"/>
    <property type="match status" value="1"/>
</dbReference>
<dbReference type="InterPro" id="IPR044801">
    <property type="entry name" value="Filamin"/>
</dbReference>
<dbReference type="InterPro" id="IPR014756">
    <property type="entry name" value="Ig_E-set"/>
</dbReference>
<feature type="repeat" description="Filamin" evidence="3">
    <location>
        <begin position="338"/>
        <end position="432"/>
    </location>
</feature>
<comment type="similarity">
    <text evidence="1">Belongs to the filamin family.</text>
</comment>
<dbReference type="AlphaFoldDB" id="A0A3P7GLE1"/>
<name>A0A3P7GLE1_TOXCA</name>
<dbReference type="PANTHER" id="PTHR38537:SF8">
    <property type="entry name" value="FILAMIN-A"/>
    <property type="match status" value="1"/>
</dbReference>
<feature type="repeat" description="Filamin" evidence="3">
    <location>
        <begin position="526"/>
        <end position="626"/>
    </location>
</feature>